<dbReference type="CDD" id="cd14948">
    <property type="entry name" value="BACON"/>
    <property type="match status" value="1"/>
</dbReference>
<sequence>MLEKYCYTRHKLTHFIKCLHLVWLSLLCVTFAGCKDDFDDSELRGQIADLDGRLTSLEKLCAQMNTNISSMQTIINALQQNDYITGVTPITEGSTTIGYTITFVKNKPITIYHGKDGEKGEKGDDGVTPQFKIENGRWMVSRDKGSTWEDAGQATGDKGEAGLPGVTPDLKIQNGRWMISWDKGSTWEDLGQATGNQGQQGADGITPQFKIEFDNWFVSFDNGTNWTFLGQATGDKGETGKDGVTPVIGIKQDIDGIYYWTLNGTWLLDNNNQKIKAEGTDGKDGLPGKDGITPLLDIKDGYWEVSYDNGITWKTLWRATGPQGERGEQGEKGEQGTPGKDGDSMFRDVDYSTSNEYVIFTLSNGEQLKIPTWYAFEELRTQCNQMNTNISSLQSIVTALENNDYVTSVTPLMEEGKAIGYTISFSKSPAIVIYHGKDGQDGTPGQNGVAPIISIKKDTDNIYYWTLNGNWLLDDSNNKIKAQGTDGKDGLDGTPGKDGNDGAQGTPGQNGVTPQLKIEKGYWYVSYEEGKWQQLGPSTTGGAFFEEVTEDEDYVHMTLNGGNTISIPKYKPLSITFSETEDIRVLPSKTYSINYTLVGSDSKTVVKALTQDGFRAVVKPTDHTQGVIEITTPPTILNSEVLIFISDGKGHTIMSSINFVEGIINVTTKSYIVEYNGGQVEVKLSTNINYTVEIPTEAQSWLSVAPKGRAAMRDEVITFIVQPNQTVRTRFANIKLIDKIGVTIETILINQEKGIAQTVYTGRGQLEQLINAEDVPLIEELIVSGALDKSDFDFMKTMPNLTKVDLRGVLTTMPEGAFRGAKTILSVRLPSMVVIPDYAFTASSITSVEIPSCVRRIGAHAFNGCPLTSLTLPSDLIIIDEYAFIGLPLKGDLVIPDKVTTIGNYAFSNCKLDGRVILGESITEIGQGAFQRCETVTGDLVIPNSVKKIGKEAFARYGLAHTNGFNGSIKIGNGLTSIPEDAFMTSKFNGTLTIGENVTDIGYRAFNDCPFLSGNLIIPDKVRTIADYAFRNCTGFTGYLLLGSSVKTIGCLSFANAAWNSTFEPCELNFSKIYSKAYSPPTLHDTNYDGIPQHSFGGAFRKRFVLGVSLPDPNPSGLYTSPKEKYEANRSWKKAYSTIEEVDFETLIK</sequence>
<feature type="signal peptide" evidence="2">
    <location>
        <begin position="1"/>
        <end position="34"/>
    </location>
</feature>
<gene>
    <name evidence="4" type="ORF">D8S85_18430</name>
</gene>
<feature type="domain" description="DUF4988" evidence="3">
    <location>
        <begin position="236"/>
        <end position="371"/>
    </location>
</feature>
<organism evidence="4 5">
    <name type="scientific">Butyricimonas faecalis</name>
    <dbReference type="NCBI Taxonomy" id="2093856"/>
    <lineage>
        <taxon>Bacteria</taxon>
        <taxon>Pseudomonadati</taxon>
        <taxon>Bacteroidota</taxon>
        <taxon>Bacteroidia</taxon>
        <taxon>Bacteroidales</taxon>
        <taxon>Odoribacteraceae</taxon>
        <taxon>Butyricimonas</taxon>
    </lineage>
</organism>
<dbReference type="RefSeq" id="WP_106481862.1">
    <property type="nucleotide sequence ID" value="NZ_CP032819.1"/>
</dbReference>
<dbReference type="Gene3D" id="2.60.40.10">
    <property type="entry name" value="Immunoglobulins"/>
    <property type="match status" value="1"/>
</dbReference>
<dbReference type="KEGG" id="buy:D8S85_18430"/>
<dbReference type="OrthoDB" id="1716829at2"/>
<dbReference type="Proteomes" id="UP000270673">
    <property type="component" value="Chromosome"/>
</dbReference>
<dbReference type="EMBL" id="CP032819">
    <property type="protein sequence ID" value="AZS31326.1"/>
    <property type="molecule type" value="Genomic_DNA"/>
</dbReference>
<dbReference type="Gene3D" id="1.20.5.320">
    <property type="entry name" value="6-Phosphogluconate Dehydrogenase, domain 3"/>
    <property type="match status" value="1"/>
</dbReference>
<dbReference type="Pfam" id="PF13306">
    <property type="entry name" value="LRR_5"/>
    <property type="match status" value="2"/>
</dbReference>
<feature type="region of interest" description="Disordered" evidence="1">
    <location>
        <begin position="321"/>
        <end position="344"/>
    </location>
</feature>
<feature type="region of interest" description="Disordered" evidence="1">
    <location>
        <begin position="483"/>
        <end position="512"/>
    </location>
</feature>
<dbReference type="SUPFAM" id="SSF52058">
    <property type="entry name" value="L domain-like"/>
    <property type="match status" value="1"/>
</dbReference>
<feature type="compositionally biased region" description="Basic and acidic residues" evidence="1">
    <location>
        <begin position="325"/>
        <end position="344"/>
    </location>
</feature>
<accession>A0A3Q9IUW3</accession>
<keyword evidence="5" id="KW-1185">Reference proteome</keyword>
<dbReference type="InterPro" id="IPR032675">
    <property type="entry name" value="LRR_dom_sf"/>
</dbReference>
<feature type="region of interest" description="Disordered" evidence="1">
    <location>
        <begin position="147"/>
        <end position="166"/>
    </location>
</feature>
<feature type="chain" id="PRO_5018690835" description="DUF4988 domain-containing protein" evidence="2">
    <location>
        <begin position="35"/>
        <end position="1149"/>
    </location>
</feature>
<dbReference type="InterPro" id="IPR026906">
    <property type="entry name" value="LRR_5"/>
</dbReference>
<dbReference type="InterPro" id="IPR032149">
    <property type="entry name" value="DUF4988"/>
</dbReference>
<evidence type="ECO:0000313" key="4">
    <source>
        <dbReference type="EMBL" id="AZS31326.1"/>
    </source>
</evidence>
<dbReference type="AlphaFoldDB" id="A0A3Q9IUW3"/>
<keyword evidence="2" id="KW-0732">Signal</keyword>
<dbReference type="InterPro" id="IPR024361">
    <property type="entry name" value="BACON"/>
</dbReference>
<dbReference type="PANTHER" id="PTHR45661">
    <property type="entry name" value="SURFACE ANTIGEN"/>
    <property type="match status" value="1"/>
</dbReference>
<name>A0A3Q9IUW3_9BACT</name>
<proteinExistence type="predicted"/>
<evidence type="ECO:0000313" key="5">
    <source>
        <dbReference type="Proteomes" id="UP000270673"/>
    </source>
</evidence>
<reference evidence="4 5" key="1">
    <citation type="submission" date="2018-10" db="EMBL/GenBank/DDBJ databases">
        <title>Butyricimonas faecalis sp. nov., isolated from human faeces and emended description of the genus Butyricimonas.</title>
        <authorList>
            <person name="Le Roy T."/>
            <person name="Van der Smissen P."/>
            <person name="Paquot A."/>
            <person name="Delzenne N."/>
            <person name="Muccioli G."/>
            <person name="Collet J.-F."/>
            <person name="Cani P.D."/>
        </authorList>
    </citation>
    <scope>NUCLEOTIDE SEQUENCE [LARGE SCALE GENOMIC DNA]</scope>
    <source>
        <strain evidence="4 5">H184</strain>
    </source>
</reference>
<dbReference type="PROSITE" id="PS51257">
    <property type="entry name" value="PROKAR_LIPOPROTEIN"/>
    <property type="match status" value="1"/>
</dbReference>
<dbReference type="PANTHER" id="PTHR45661:SF3">
    <property type="entry name" value="IG-LIKE DOMAIN-CONTAINING PROTEIN"/>
    <property type="match status" value="1"/>
</dbReference>
<dbReference type="Pfam" id="PF16378">
    <property type="entry name" value="DUF4988"/>
    <property type="match status" value="3"/>
</dbReference>
<feature type="domain" description="DUF4988" evidence="3">
    <location>
        <begin position="43"/>
        <end position="196"/>
    </location>
</feature>
<dbReference type="InterPro" id="IPR053139">
    <property type="entry name" value="Surface_bspA-like"/>
</dbReference>
<dbReference type="SUPFAM" id="SSF110296">
    <property type="entry name" value="Oligoxyloglucan reducing end-specific cellobiohydrolase"/>
    <property type="match status" value="1"/>
</dbReference>
<evidence type="ECO:0000259" key="3">
    <source>
        <dbReference type="Pfam" id="PF16378"/>
    </source>
</evidence>
<feature type="domain" description="DUF4988" evidence="3">
    <location>
        <begin position="377"/>
        <end position="491"/>
    </location>
</feature>
<dbReference type="InterPro" id="IPR013783">
    <property type="entry name" value="Ig-like_fold"/>
</dbReference>
<dbReference type="Gene3D" id="3.80.10.10">
    <property type="entry name" value="Ribonuclease Inhibitor"/>
    <property type="match status" value="4"/>
</dbReference>
<protein>
    <recommendedName>
        <fullName evidence="3">DUF4988 domain-containing protein</fullName>
    </recommendedName>
</protein>
<evidence type="ECO:0000256" key="2">
    <source>
        <dbReference type="SAM" id="SignalP"/>
    </source>
</evidence>
<evidence type="ECO:0000256" key="1">
    <source>
        <dbReference type="SAM" id="MobiDB-lite"/>
    </source>
</evidence>